<dbReference type="RefSeq" id="WP_121173191.1">
    <property type="nucleotide sequence ID" value="NZ_RBIN01000006.1"/>
</dbReference>
<evidence type="ECO:0000256" key="4">
    <source>
        <dbReference type="ARBA" id="ARBA00022692"/>
    </source>
</evidence>
<dbReference type="GO" id="GO:0005886">
    <property type="term" value="C:plasma membrane"/>
    <property type="evidence" value="ECO:0007669"/>
    <property type="project" value="UniProtKB-SubCell"/>
</dbReference>
<sequence length="159" mass="18431">MAVRPESLAVIWSSLILALLLQVMPLPEQWLLWRPDWLGMMLAFWCIVAPQRVGVFHGFIFGLLLDLLEGSPLGQNALLMSLLTWLCLLLYARLRVYSLWQQAALITIVLGLIQLLDQWLRVAFDVSSLHLEFVYAAVIGGVLWPWFFTLMQHVRRRFR</sequence>
<keyword evidence="5 8" id="KW-0133">Cell shape</keyword>
<comment type="subcellular location">
    <subcellularLocation>
        <location evidence="8">Cell inner membrane</location>
    </subcellularLocation>
    <subcellularLocation>
        <location evidence="1">Cell membrane</location>
        <topology evidence="1">Multi-pass membrane protein</topology>
    </subcellularLocation>
</comment>
<proteinExistence type="inferred from homology"/>
<reference evidence="10 11" key="1">
    <citation type="submission" date="2018-10" db="EMBL/GenBank/DDBJ databases">
        <title>Genomic Encyclopedia of Type Strains, Phase IV (KMG-IV): sequencing the most valuable type-strain genomes for metagenomic binning, comparative biology and taxonomic classification.</title>
        <authorList>
            <person name="Goeker M."/>
        </authorList>
    </citation>
    <scope>NUCLEOTIDE SEQUENCE [LARGE SCALE GENOMIC DNA]</scope>
    <source>
        <strain evidence="10 11">DSM 23229</strain>
    </source>
</reference>
<comment type="function">
    <text evidence="8">Involved in formation of the rod shape of the cell. May also contribute to regulation of formation of penicillin-binding proteins.</text>
</comment>
<dbReference type="NCBIfam" id="TIGR03426">
    <property type="entry name" value="shape_MreD"/>
    <property type="match status" value="1"/>
</dbReference>
<evidence type="ECO:0000256" key="6">
    <source>
        <dbReference type="ARBA" id="ARBA00022989"/>
    </source>
</evidence>
<evidence type="ECO:0000256" key="2">
    <source>
        <dbReference type="ARBA" id="ARBA00007776"/>
    </source>
</evidence>
<dbReference type="EMBL" id="RBIN01000006">
    <property type="protein sequence ID" value="RKR02543.1"/>
    <property type="molecule type" value="Genomic_DNA"/>
</dbReference>
<organism evidence="10 11">
    <name type="scientific">Kushneria sinocarnis</name>
    <dbReference type="NCBI Taxonomy" id="595502"/>
    <lineage>
        <taxon>Bacteria</taxon>
        <taxon>Pseudomonadati</taxon>
        <taxon>Pseudomonadota</taxon>
        <taxon>Gammaproteobacteria</taxon>
        <taxon>Oceanospirillales</taxon>
        <taxon>Halomonadaceae</taxon>
        <taxon>Kushneria</taxon>
    </lineage>
</organism>
<dbReference type="AlphaFoldDB" id="A0A420WVG2"/>
<feature type="transmembrane region" description="Helical" evidence="9">
    <location>
        <begin position="77"/>
        <end position="94"/>
    </location>
</feature>
<dbReference type="GO" id="GO:0008360">
    <property type="term" value="P:regulation of cell shape"/>
    <property type="evidence" value="ECO:0007669"/>
    <property type="project" value="UniProtKB-UniRule"/>
</dbReference>
<dbReference type="InterPro" id="IPR026034">
    <property type="entry name" value="MreD_proteobac"/>
</dbReference>
<evidence type="ECO:0000313" key="10">
    <source>
        <dbReference type="EMBL" id="RKR02543.1"/>
    </source>
</evidence>
<evidence type="ECO:0000256" key="5">
    <source>
        <dbReference type="ARBA" id="ARBA00022960"/>
    </source>
</evidence>
<feature type="transmembrane region" description="Helical" evidence="9">
    <location>
        <begin position="100"/>
        <end position="117"/>
    </location>
</feature>
<comment type="similarity">
    <text evidence="2 8">Belongs to the MreD family.</text>
</comment>
<dbReference type="Pfam" id="PF04093">
    <property type="entry name" value="MreD"/>
    <property type="match status" value="1"/>
</dbReference>
<comment type="caution">
    <text evidence="10">The sequence shown here is derived from an EMBL/GenBank/DDBJ whole genome shotgun (WGS) entry which is preliminary data.</text>
</comment>
<keyword evidence="4 9" id="KW-0812">Transmembrane</keyword>
<evidence type="ECO:0000256" key="1">
    <source>
        <dbReference type="ARBA" id="ARBA00004651"/>
    </source>
</evidence>
<dbReference type="OrthoDB" id="6647425at2"/>
<feature type="transmembrane region" description="Helical" evidence="9">
    <location>
        <begin position="129"/>
        <end position="148"/>
    </location>
</feature>
<evidence type="ECO:0000256" key="3">
    <source>
        <dbReference type="ARBA" id="ARBA00022475"/>
    </source>
</evidence>
<evidence type="ECO:0000256" key="9">
    <source>
        <dbReference type="SAM" id="Phobius"/>
    </source>
</evidence>
<keyword evidence="11" id="KW-1185">Reference proteome</keyword>
<evidence type="ECO:0000313" key="11">
    <source>
        <dbReference type="Proteomes" id="UP000281975"/>
    </source>
</evidence>
<dbReference type="InterPro" id="IPR007227">
    <property type="entry name" value="Cell_shape_determining_MreD"/>
</dbReference>
<gene>
    <name evidence="10" type="ORF">C7446_2259</name>
</gene>
<evidence type="ECO:0000256" key="8">
    <source>
        <dbReference type="PIRNR" id="PIRNR018472"/>
    </source>
</evidence>
<accession>A0A420WVG2</accession>
<keyword evidence="6 9" id="KW-1133">Transmembrane helix</keyword>
<name>A0A420WVG2_9GAMM</name>
<dbReference type="PANTHER" id="PTHR37484:SF1">
    <property type="entry name" value="ROD SHAPE-DETERMINING PROTEIN MRED"/>
    <property type="match status" value="1"/>
</dbReference>
<dbReference type="Proteomes" id="UP000281975">
    <property type="component" value="Unassembled WGS sequence"/>
</dbReference>
<protein>
    <recommendedName>
        <fullName evidence="8">Rod shape-determining protein MreD</fullName>
    </recommendedName>
</protein>
<keyword evidence="3 8" id="KW-1003">Cell membrane</keyword>
<dbReference type="PIRSF" id="PIRSF018472">
    <property type="entry name" value="MreD_proteobac"/>
    <property type="match status" value="1"/>
</dbReference>
<dbReference type="PANTHER" id="PTHR37484">
    <property type="entry name" value="ROD SHAPE-DETERMINING PROTEIN MRED"/>
    <property type="match status" value="1"/>
</dbReference>
<evidence type="ECO:0000256" key="7">
    <source>
        <dbReference type="ARBA" id="ARBA00023136"/>
    </source>
</evidence>
<keyword evidence="8" id="KW-0997">Cell inner membrane</keyword>
<keyword evidence="7 8" id="KW-0472">Membrane</keyword>